<dbReference type="NCBIfam" id="TIGR02378">
    <property type="entry name" value="nirD_assim_sml"/>
    <property type="match status" value="1"/>
</dbReference>
<dbReference type="CDD" id="cd03529">
    <property type="entry name" value="Rieske_NirD"/>
    <property type="match status" value="1"/>
</dbReference>
<keyword evidence="5" id="KW-0411">Iron-sulfur</keyword>
<dbReference type="InterPro" id="IPR036922">
    <property type="entry name" value="Rieske_2Fe-2S_sf"/>
</dbReference>
<dbReference type="PANTHER" id="PTHR40562">
    <property type="match status" value="1"/>
</dbReference>
<proteinExistence type="predicted"/>
<evidence type="ECO:0000256" key="3">
    <source>
        <dbReference type="ARBA" id="ARBA00023002"/>
    </source>
</evidence>
<evidence type="ECO:0000256" key="5">
    <source>
        <dbReference type="ARBA" id="ARBA00023014"/>
    </source>
</evidence>
<dbReference type="OrthoDB" id="3213360at2"/>
<evidence type="ECO:0000256" key="2">
    <source>
        <dbReference type="ARBA" id="ARBA00022723"/>
    </source>
</evidence>
<dbReference type="GO" id="GO:0004497">
    <property type="term" value="F:monooxygenase activity"/>
    <property type="evidence" value="ECO:0007669"/>
    <property type="project" value="UniProtKB-ARBA"/>
</dbReference>
<dbReference type="AlphaFoldDB" id="A0A512D044"/>
<dbReference type="InterPro" id="IPR017881">
    <property type="entry name" value="NirD"/>
</dbReference>
<dbReference type="GO" id="GO:0042128">
    <property type="term" value="P:nitrate assimilation"/>
    <property type="evidence" value="ECO:0007669"/>
    <property type="project" value="UniProtKB-KW"/>
</dbReference>
<evidence type="ECO:0000256" key="4">
    <source>
        <dbReference type="ARBA" id="ARBA00023004"/>
    </source>
</evidence>
<dbReference type="Pfam" id="PF13806">
    <property type="entry name" value="Rieske_2"/>
    <property type="match status" value="1"/>
</dbReference>
<dbReference type="EMBL" id="BJYX01000006">
    <property type="protein sequence ID" value="GEO29838.1"/>
    <property type="molecule type" value="Genomic_DNA"/>
</dbReference>
<protein>
    <recommendedName>
        <fullName evidence="7">Rieske domain-containing protein</fullName>
    </recommendedName>
</protein>
<evidence type="ECO:0000313" key="8">
    <source>
        <dbReference type="EMBL" id="GEO29838.1"/>
    </source>
</evidence>
<dbReference type="PROSITE" id="PS51296">
    <property type="entry name" value="RIESKE"/>
    <property type="match status" value="1"/>
</dbReference>
<organism evidence="8 9">
    <name type="scientific">Terrabacter aerolatus</name>
    <dbReference type="NCBI Taxonomy" id="422442"/>
    <lineage>
        <taxon>Bacteria</taxon>
        <taxon>Bacillati</taxon>
        <taxon>Actinomycetota</taxon>
        <taxon>Actinomycetes</taxon>
        <taxon>Micrococcales</taxon>
        <taxon>Intrasporangiaceae</taxon>
        <taxon>Terrabacter</taxon>
    </lineage>
</organism>
<dbReference type="GO" id="GO:0016705">
    <property type="term" value="F:oxidoreductase activity, acting on paired donors, with incorporation or reduction of molecular oxygen"/>
    <property type="evidence" value="ECO:0007669"/>
    <property type="project" value="UniProtKB-ARBA"/>
</dbReference>
<gene>
    <name evidence="8" type="ORF">TAE01_16480</name>
</gene>
<keyword evidence="3" id="KW-0560">Oxidoreductase</keyword>
<evidence type="ECO:0000256" key="6">
    <source>
        <dbReference type="ARBA" id="ARBA00023063"/>
    </source>
</evidence>
<dbReference type="Gene3D" id="2.102.10.10">
    <property type="entry name" value="Rieske [2Fe-2S] iron-sulphur domain"/>
    <property type="match status" value="1"/>
</dbReference>
<name>A0A512D044_9MICO</name>
<keyword evidence="1" id="KW-0001">2Fe-2S</keyword>
<dbReference type="RefSeq" id="WP_147065254.1">
    <property type="nucleotide sequence ID" value="NZ_BAAARO010000013.1"/>
</dbReference>
<dbReference type="PANTHER" id="PTHR40562:SF1">
    <property type="entry name" value="NITRITE REDUCTASE (NADH) SMALL SUBUNIT"/>
    <property type="match status" value="1"/>
</dbReference>
<keyword evidence="6" id="KW-0534">Nitrate assimilation</keyword>
<evidence type="ECO:0000256" key="1">
    <source>
        <dbReference type="ARBA" id="ARBA00022714"/>
    </source>
</evidence>
<dbReference type="Proteomes" id="UP000321534">
    <property type="component" value="Unassembled WGS sequence"/>
</dbReference>
<dbReference type="GO" id="GO:0046872">
    <property type="term" value="F:metal ion binding"/>
    <property type="evidence" value="ECO:0007669"/>
    <property type="project" value="UniProtKB-KW"/>
</dbReference>
<keyword evidence="4" id="KW-0408">Iron</keyword>
<accession>A0A512D044</accession>
<feature type="domain" description="Rieske" evidence="7">
    <location>
        <begin position="34"/>
        <end position="135"/>
    </location>
</feature>
<dbReference type="GO" id="GO:0008942">
    <property type="term" value="F:nitrite reductase [NAD(P)H] activity"/>
    <property type="evidence" value="ECO:0007669"/>
    <property type="project" value="InterPro"/>
</dbReference>
<comment type="caution">
    <text evidence="8">The sequence shown here is derived from an EMBL/GenBank/DDBJ whole genome shotgun (WGS) entry which is preliminary data.</text>
</comment>
<evidence type="ECO:0000313" key="9">
    <source>
        <dbReference type="Proteomes" id="UP000321534"/>
    </source>
</evidence>
<dbReference type="SUPFAM" id="SSF50022">
    <property type="entry name" value="ISP domain"/>
    <property type="match status" value="1"/>
</dbReference>
<reference evidence="8 9" key="1">
    <citation type="submission" date="2019-07" db="EMBL/GenBank/DDBJ databases">
        <title>Whole genome shotgun sequence of Terrabacter aerolatus NBRC 106305.</title>
        <authorList>
            <person name="Hosoyama A."/>
            <person name="Uohara A."/>
            <person name="Ohji S."/>
            <person name="Ichikawa N."/>
        </authorList>
    </citation>
    <scope>NUCLEOTIDE SEQUENCE [LARGE SCALE GENOMIC DNA]</scope>
    <source>
        <strain evidence="8 9">NBRC 106305</strain>
    </source>
</reference>
<keyword evidence="9" id="KW-1185">Reference proteome</keyword>
<dbReference type="InterPro" id="IPR012748">
    <property type="entry name" value="Rieske-like_NirD"/>
</dbReference>
<sequence>MTTLTLSPVEEAPTTSRAVVRPGMLPTPGTRQWIVACPVSRLVPGRGVAVLLPGSAQAALFLLPNGMIYAVGNLDPYAGAAVISRGLTGDRAGDPTVASPLLKQVFSLRTGVALDDPEVALPTYAVRVQHGTVRLGLPR</sequence>
<keyword evidence="2" id="KW-0479">Metal-binding</keyword>
<dbReference type="GO" id="GO:0051537">
    <property type="term" value="F:2 iron, 2 sulfur cluster binding"/>
    <property type="evidence" value="ECO:0007669"/>
    <property type="project" value="UniProtKB-KW"/>
</dbReference>
<dbReference type="PROSITE" id="PS51300">
    <property type="entry name" value="NIRD"/>
    <property type="match status" value="1"/>
</dbReference>
<evidence type="ECO:0000259" key="7">
    <source>
        <dbReference type="PROSITE" id="PS51296"/>
    </source>
</evidence>
<dbReference type="InterPro" id="IPR017941">
    <property type="entry name" value="Rieske_2Fe-2S"/>
</dbReference>